<organism evidence="1 2">
    <name type="scientific">Vibrio tritonius</name>
    <dbReference type="NCBI Taxonomy" id="1435069"/>
    <lineage>
        <taxon>Bacteria</taxon>
        <taxon>Pseudomonadati</taxon>
        <taxon>Pseudomonadota</taxon>
        <taxon>Gammaproteobacteria</taxon>
        <taxon>Vibrionales</taxon>
        <taxon>Vibrionaceae</taxon>
        <taxon>Vibrio</taxon>
    </lineage>
</organism>
<keyword evidence="2" id="KW-1185">Reference proteome</keyword>
<reference evidence="2" key="1">
    <citation type="submission" date="2023-07" db="EMBL/GenBank/DDBJ databases">
        <title>Molecular identification of indigenous halophilic bacteria isolated from red sea cost, biodegradation of synthetic dyes and assessment of degraded metabolite toxicity.</title>
        <authorList>
            <person name="Chaieb K."/>
            <person name="Altayb H.N."/>
        </authorList>
    </citation>
    <scope>NUCLEOTIDE SEQUENCE [LARGE SCALE GENOMIC DNA]</scope>
    <source>
        <strain evidence="2">K20</strain>
    </source>
</reference>
<evidence type="ECO:0008006" key="3">
    <source>
        <dbReference type="Google" id="ProtNLM"/>
    </source>
</evidence>
<sequence length="414" mass="46578">MSRKQSLISAFGALQRHGEIIADAAFENSGALPVDEDGLKVAELLVKHRLAFRTEGFGTQLNSAVMRLSHHVTKNYRLKLSSGAVADLLDGLREACEGYRIACQHHESVDQQTYEAAIYEQVFELSDLLLELVQQFSYRVHNEFSGITSLTLKIRENERSLNEIKRLNDLFADFNINELSEMAGSDLLLNRLLLKQLKQTMDVCRKELVATSALLRDVLAKLQRDLASATLNRLVDTLYAHYQRVPTFKPDLSLADDMPSALTRVEPLRFEAAADLHSEQYASFLDTLAQEACAKRSSSHDGAGKNTAVIPVTANEQSWEDEPVDPVYQAVECFFDALTQARGPYDMTGSHAYEVLAPDVEFDIWLMALVSHFKAQGSALSKQLNFERIERELPGYSGNHWIDDVRFSRRSSFE</sequence>
<evidence type="ECO:0000313" key="1">
    <source>
        <dbReference type="EMBL" id="MCA2016605.1"/>
    </source>
</evidence>
<comment type="caution">
    <text evidence="1">The sequence shown here is derived from an EMBL/GenBank/DDBJ whole genome shotgun (WGS) entry which is preliminary data.</text>
</comment>
<accession>A0ABS7YLQ0</accession>
<dbReference type="Proteomes" id="UP001199044">
    <property type="component" value="Unassembled WGS sequence"/>
</dbReference>
<dbReference type="EMBL" id="JAIWIU010000065">
    <property type="protein sequence ID" value="MCA2016605.1"/>
    <property type="molecule type" value="Genomic_DNA"/>
</dbReference>
<proteinExistence type="predicted"/>
<protein>
    <recommendedName>
        <fullName evidence="3">Phosphoenolpyruvate carboxylase</fullName>
    </recommendedName>
</protein>
<evidence type="ECO:0000313" key="2">
    <source>
        <dbReference type="Proteomes" id="UP001199044"/>
    </source>
</evidence>
<dbReference type="RefSeq" id="WP_225250577.1">
    <property type="nucleotide sequence ID" value="NZ_JAIWIU010000065.1"/>
</dbReference>
<gene>
    <name evidence="1" type="ORF">LDJ79_10830</name>
</gene>
<name>A0ABS7YLQ0_9VIBR</name>